<dbReference type="RefSeq" id="WP_214094583.1">
    <property type="nucleotide sequence ID" value="NZ_JAHCLR010000057.1"/>
</dbReference>
<comment type="caution">
    <text evidence="1">The sequence shown here is derived from an EMBL/GenBank/DDBJ whole genome shotgun (WGS) entry which is preliminary data.</text>
</comment>
<accession>A0ABS5RNY0</accession>
<sequence>MDAPLRVDETSLAGAAAGCAELATKFATANSIPERGASWLATADAVTTVRADSEIFRKTMAARLRDTAEDLTKAGAAYASTDGAAASNLDAQVV</sequence>
<evidence type="ECO:0000313" key="1">
    <source>
        <dbReference type="EMBL" id="MBS9535737.1"/>
    </source>
</evidence>
<dbReference type="EMBL" id="JAHCLR010000057">
    <property type="protein sequence ID" value="MBS9535737.1"/>
    <property type="molecule type" value="Genomic_DNA"/>
</dbReference>
<protein>
    <recommendedName>
        <fullName evidence="3">ESX-1 secretion-associated protein</fullName>
    </recommendedName>
</protein>
<keyword evidence="2" id="KW-1185">Reference proteome</keyword>
<evidence type="ECO:0000313" key="2">
    <source>
        <dbReference type="Proteomes" id="UP001519535"/>
    </source>
</evidence>
<dbReference type="Proteomes" id="UP001519535">
    <property type="component" value="Unassembled WGS sequence"/>
</dbReference>
<evidence type="ECO:0008006" key="3">
    <source>
        <dbReference type="Google" id="ProtNLM"/>
    </source>
</evidence>
<reference evidence="1 2" key="1">
    <citation type="submission" date="2021-05" db="EMBL/GenBank/DDBJ databases">
        <title>Mycobacterium acidophilum sp. nov., an extremely acid-tolerant member of the genus Mycobacterium.</title>
        <authorList>
            <person name="Xia J."/>
        </authorList>
    </citation>
    <scope>NUCLEOTIDE SEQUENCE [LARGE SCALE GENOMIC DNA]</scope>
    <source>
        <strain evidence="1 2">M1</strain>
    </source>
</reference>
<name>A0ABS5RNY0_9MYCO</name>
<gene>
    <name evidence="1" type="ORF">KIH27_19305</name>
</gene>
<proteinExistence type="predicted"/>
<organism evidence="1 2">
    <name type="scientific">Mycolicibacter acidiphilus</name>
    <dbReference type="NCBI Taxonomy" id="2835306"/>
    <lineage>
        <taxon>Bacteria</taxon>
        <taxon>Bacillati</taxon>
        <taxon>Actinomycetota</taxon>
        <taxon>Actinomycetes</taxon>
        <taxon>Mycobacteriales</taxon>
        <taxon>Mycobacteriaceae</taxon>
        <taxon>Mycolicibacter</taxon>
    </lineage>
</organism>